<dbReference type="SUPFAM" id="SSF46785">
    <property type="entry name" value="Winged helix' DNA-binding domain"/>
    <property type="match status" value="1"/>
</dbReference>
<reference evidence="2" key="1">
    <citation type="submission" date="2018-12" db="EMBL/GenBank/DDBJ databases">
        <authorList>
            <consortium name="PulseNet: The National Subtyping Network for Foodborne Disease Surveillance"/>
            <person name="Tarr C.L."/>
            <person name="Trees E."/>
            <person name="Katz L.S."/>
            <person name="Carleton-Romer H.A."/>
            <person name="Stroika S."/>
            <person name="Kucerova Z."/>
            <person name="Roache K.F."/>
            <person name="Sabol A.L."/>
            <person name="Besser J."/>
            <person name="Gerner-Smidt P."/>
        </authorList>
    </citation>
    <scope>NUCLEOTIDE SEQUENCE</scope>
    <source>
        <strain evidence="2">PNUSAS064340</strain>
    </source>
</reference>
<dbReference type="InterPro" id="IPR052543">
    <property type="entry name" value="HTH_Metal-responsive_Reg"/>
</dbReference>
<dbReference type="InterPro" id="IPR011991">
    <property type="entry name" value="ArsR-like_HTH"/>
</dbReference>
<dbReference type="InterPro" id="IPR036390">
    <property type="entry name" value="WH_DNA-bd_sf"/>
</dbReference>
<protein>
    <submittedName>
        <fullName evidence="2">ArsR family transcriptional regulator</fullName>
    </submittedName>
</protein>
<comment type="caution">
    <text evidence="2">The sequence shown here is derived from an EMBL/GenBank/DDBJ whole genome shotgun (WGS) entry which is preliminary data.</text>
</comment>
<dbReference type="NCBIfam" id="NF033788">
    <property type="entry name" value="HTH_metalloreg"/>
    <property type="match status" value="1"/>
</dbReference>
<dbReference type="AlphaFoldDB" id="A0A5T3RHV0"/>
<dbReference type="PRINTS" id="PR00778">
    <property type="entry name" value="HTHARSR"/>
</dbReference>
<organism evidence="2">
    <name type="scientific">Salmonella enterica</name>
    <name type="common">Salmonella choleraesuis</name>
    <dbReference type="NCBI Taxonomy" id="28901"/>
    <lineage>
        <taxon>Bacteria</taxon>
        <taxon>Pseudomonadati</taxon>
        <taxon>Pseudomonadota</taxon>
        <taxon>Gammaproteobacteria</taxon>
        <taxon>Enterobacterales</taxon>
        <taxon>Enterobacteriaceae</taxon>
        <taxon>Salmonella</taxon>
    </lineage>
</organism>
<dbReference type="Gene3D" id="1.10.10.10">
    <property type="entry name" value="Winged helix-like DNA-binding domain superfamily/Winged helix DNA-binding domain"/>
    <property type="match status" value="1"/>
</dbReference>
<dbReference type="Pfam" id="PF12840">
    <property type="entry name" value="HTH_20"/>
    <property type="match status" value="1"/>
</dbReference>
<dbReference type="SMART" id="SM00418">
    <property type="entry name" value="HTH_ARSR"/>
    <property type="match status" value="1"/>
</dbReference>
<dbReference type="InterPro" id="IPR001845">
    <property type="entry name" value="HTH_ArsR_DNA-bd_dom"/>
</dbReference>
<dbReference type="GO" id="GO:0097063">
    <property type="term" value="F:cadmium ion sensor activity"/>
    <property type="evidence" value="ECO:0007669"/>
    <property type="project" value="TreeGrafter"/>
</dbReference>
<sequence length="261" mass="29374">MEIKVDLNQIAKAIGNPHRMQILTLLMEGRAFTAKELSYGVNIDPATGSLHLNHLVSSGLISCIKQGRFKYYRLASAEVAHLIETMMTIVPGNKRRLRQLPEKALCDARYCFDHLAGRLGVRIHDFLIENGYLELQEKRYSITSPGILFLKKLGIRSDLLQGRNRKFAYSCLDWSERRYHLAGALGAAIADVFFSNGWIKREKSSRKVIVTQEGEAALSTLFATPDQTVSTSVQKLVNKRQVLLCRFTMPATVVNANVCIY</sequence>
<feature type="domain" description="HTH arsR-type" evidence="1">
    <location>
        <begin position="1"/>
        <end position="94"/>
    </location>
</feature>
<dbReference type="PANTHER" id="PTHR39168:SF1">
    <property type="entry name" value="TRANSCRIPTIONAL REGULATORY PROTEIN"/>
    <property type="match status" value="1"/>
</dbReference>
<evidence type="ECO:0000259" key="1">
    <source>
        <dbReference type="PROSITE" id="PS50987"/>
    </source>
</evidence>
<dbReference type="InterPro" id="IPR036388">
    <property type="entry name" value="WH-like_DNA-bd_sf"/>
</dbReference>
<dbReference type="GO" id="GO:0046686">
    <property type="term" value="P:response to cadmium ion"/>
    <property type="evidence" value="ECO:0007669"/>
    <property type="project" value="TreeGrafter"/>
</dbReference>
<dbReference type="EMBL" id="AACZBH010000079">
    <property type="protein sequence ID" value="EAN7517987.1"/>
    <property type="molecule type" value="Genomic_DNA"/>
</dbReference>
<dbReference type="GO" id="GO:0003700">
    <property type="term" value="F:DNA-binding transcription factor activity"/>
    <property type="evidence" value="ECO:0007669"/>
    <property type="project" value="InterPro"/>
</dbReference>
<dbReference type="PROSITE" id="PS50987">
    <property type="entry name" value="HTH_ARSR_2"/>
    <property type="match status" value="1"/>
</dbReference>
<dbReference type="CDD" id="cd00090">
    <property type="entry name" value="HTH_ARSR"/>
    <property type="match status" value="1"/>
</dbReference>
<dbReference type="GO" id="GO:0003677">
    <property type="term" value="F:DNA binding"/>
    <property type="evidence" value="ECO:0007669"/>
    <property type="project" value="TreeGrafter"/>
</dbReference>
<dbReference type="PANTHER" id="PTHR39168">
    <property type="entry name" value="TRANSCRIPTIONAL REGULATOR-RELATED"/>
    <property type="match status" value="1"/>
</dbReference>
<dbReference type="GO" id="GO:0032791">
    <property type="term" value="F:lead ion binding"/>
    <property type="evidence" value="ECO:0007669"/>
    <property type="project" value="TreeGrafter"/>
</dbReference>
<evidence type="ECO:0000313" key="2">
    <source>
        <dbReference type="EMBL" id="EAN7517987.1"/>
    </source>
</evidence>
<accession>A0A5T3RHV0</accession>
<proteinExistence type="predicted"/>
<dbReference type="GO" id="GO:0010288">
    <property type="term" value="P:response to lead ion"/>
    <property type="evidence" value="ECO:0007669"/>
    <property type="project" value="TreeGrafter"/>
</dbReference>
<name>A0A5T3RHV0_SALER</name>
<gene>
    <name evidence="2" type="ORF">EKX87_22305</name>
</gene>